<organism evidence="1 2">
    <name type="scientific">Favolaschia claudopus</name>
    <dbReference type="NCBI Taxonomy" id="2862362"/>
    <lineage>
        <taxon>Eukaryota</taxon>
        <taxon>Fungi</taxon>
        <taxon>Dikarya</taxon>
        <taxon>Basidiomycota</taxon>
        <taxon>Agaricomycotina</taxon>
        <taxon>Agaricomycetes</taxon>
        <taxon>Agaricomycetidae</taxon>
        <taxon>Agaricales</taxon>
        <taxon>Marasmiineae</taxon>
        <taxon>Mycenaceae</taxon>
        <taxon>Favolaschia</taxon>
    </lineage>
</organism>
<gene>
    <name evidence="1" type="ORF">R3P38DRAFT_3507920</name>
</gene>
<evidence type="ECO:0000313" key="2">
    <source>
        <dbReference type="Proteomes" id="UP001362999"/>
    </source>
</evidence>
<reference evidence="1 2" key="1">
    <citation type="journal article" date="2024" name="J Genomics">
        <title>Draft genome sequencing and assembly of Favolaschia claudopus CIRM-BRFM 2984 isolated from oak limbs.</title>
        <authorList>
            <person name="Navarro D."/>
            <person name="Drula E."/>
            <person name="Chaduli D."/>
            <person name="Cazenave R."/>
            <person name="Ahrendt S."/>
            <person name="Wang J."/>
            <person name="Lipzen A."/>
            <person name="Daum C."/>
            <person name="Barry K."/>
            <person name="Grigoriev I.V."/>
            <person name="Favel A."/>
            <person name="Rosso M.N."/>
            <person name="Martin F."/>
        </authorList>
    </citation>
    <scope>NUCLEOTIDE SEQUENCE [LARGE SCALE GENOMIC DNA]</scope>
    <source>
        <strain evidence="1 2">CIRM-BRFM 2984</strain>
    </source>
</reference>
<dbReference type="EMBL" id="JAWWNJ010000024">
    <property type="protein sequence ID" value="KAK7031803.1"/>
    <property type="molecule type" value="Genomic_DNA"/>
</dbReference>
<proteinExistence type="predicted"/>
<sequence>MRKLTPRVRTPIAQRVLSLAVIPVVQRVCHNKAVFRQLAQKIRELIHVVLESQTSQTTDTLRGLDRLVSLLLELNKLASESLLQSLFRQIFSDAQSCLKIRELQVQIRQSLEALIQPNIQQRAHKILKQMAQIECDGSRQCQNPLTSDSLSAIQRPDPATAGVYPSDPVPLPPTYTASVNDAPGLIQIDYNNLTSFDPLLLHILGISAVFHDPPSVLQISRLLGMDWKQVAATLEPVFSHFEDTSTSITYSSNVKFPQSFEESILTQIDIAKYHALVAQWCLIGNTPDARDIFYACDYWDYHVCTAEPSVELFDALRNSRRPLDLTSRGKLPGLVNWLEENGAEQAADLIALYKDESNKPPQEVQIMGGMLTMVLP</sequence>
<comment type="caution">
    <text evidence="1">The sequence shown here is derived from an EMBL/GenBank/DDBJ whole genome shotgun (WGS) entry which is preliminary data.</text>
</comment>
<keyword evidence="2" id="KW-1185">Reference proteome</keyword>
<dbReference type="Proteomes" id="UP001362999">
    <property type="component" value="Unassembled WGS sequence"/>
</dbReference>
<evidence type="ECO:0000313" key="1">
    <source>
        <dbReference type="EMBL" id="KAK7031803.1"/>
    </source>
</evidence>
<name>A0AAW0C2K2_9AGAR</name>
<accession>A0AAW0C2K2</accession>
<protein>
    <submittedName>
        <fullName evidence="1">Uncharacterized protein</fullName>
    </submittedName>
</protein>
<dbReference type="AlphaFoldDB" id="A0AAW0C2K2"/>